<gene>
    <name evidence="1" type="ORF">ACJ72_06052</name>
</gene>
<name>A0A1B7NS62_9EURO</name>
<dbReference type="Proteomes" id="UP000091918">
    <property type="component" value="Unassembled WGS sequence"/>
</dbReference>
<organism evidence="1 2">
    <name type="scientific">Emergomyces africanus</name>
    <dbReference type="NCBI Taxonomy" id="1955775"/>
    <lineage>
        <taxon>Eukaryota</taxon>
        <taxon>Fungi</taxon>
        <taxon>Dikarya</taxon>
        <taxon>Ascomycota</taxon>
        <taxon>Pezizomycotina</taxon>
        <taxon>Eurotiomycetes</taxon>
        <taxon>Eurotiomycetidae</taxon>
        <taxon>Onygenales</taxon>
        <taxon>Ajellomycetaceae</taxon>
        <taxon>Emergomyces</taxon>
    </lineage>
</organism>
<reference evidence="1 2" key="1">
    <citation type="submission" date="2015-07" db="EMBL/GenBank/DDBJ databases">
        <title>Emmonsia species relationships and genome sequence.</title>
        <authorList>
            <person name="Cuomo C.A."/>
            <person name="Schwartz I.S."/>
            <person name="Kenyon C."/>
            <person name="de Hoog G.S."/>
            <person name="Govender N.P."/>
            <person name="Botha A."/>
            <person name="Moreno L."/>
            <person name="de Vries M."/>
            <person name="Munoz J.F."/>
            <person name="Stielow J.B."/>
        </authorList>
    </citation>
    <scope>NUCLEOTIDE SEQUENCE [LARGE SCALE GENOMIC DNA]</scope>
    <source>
        <strain evidence="1 2">CBS 136260</strain>
    </source>
</reference>
<dbReference type="OrthoDB" id="4177590at2759"/>
<keyword evidence="2" id="KW-1185">Reference proteome</keyword>
<dbReference type="EMBL" id="LGUA01000954">
    <property type="protein sequence ID" value="OAX79628.1"/>
    <property type="molecule type" value="Genomic_DNA"/>
</dbReference>
<dbReference type="AlphaFoldDB" id="A0A1B7NS62"/>
<proteinExistence type="predicted"/>
<evidence type="ECO:0000313" key="2">
    <source>
        <dbReference type="Proteomes" id="UP000091918"/>
    </source>
</evidence>
<protein>
    <submittedName>
        <fullName evidence="1">Uncharacterized protein</fullName>
    </submittedName>
</protein>
<evidence type="ECO:0000313" key="1">
    <source>
        <dbReference type="EMBL" id="OAX79628.1"/>
    </source>
</evidence>
<sequence>MLFEPFGESSEKLHLQSLDILGHVYYLHGFFDYSKVALMEGVDGGHLKHLRISRYHARRTEPITLQGDWQDYRSIESLAVDGISLPSRGSSWDEISARLTHLSINQFISELGGTFSALRTLAMTTPISPAQLPIREIRDLCPLLEQLAYAQVPGLFTRDLPDLEDLPHLRRLYILAVLGSSYVEDYFARFMEYCTQTESNLFDRLDRFAAGATVCDIVTVRQLEWSLRLSLKVKEEIPGNEEADPKPYIPLLPIGVPAAQLPRQTTFSFRGKVLRELDWGQLKQDPIVDTVRYYYDAKYKC</sequence>
<accession>A0A1B7NS62</accession>
<comment type="caution">
    <text evidence="1">The sequence shown here is derived from an EMBL/GenBank/DDBJ whole genome shotgun (WGS) entry which is preliminary data.</text>
</comment>